<feature type="transmembrane region" description="Helical" evidence="7">
    <location>
        <begin position="525"/>
        <end position="546"/>
    </location>
</feature>
<dbReference type="SUPFAM" id="SSF116726">
    <property type="entry name" value="TrkA C-terminal domain-like"/>
    <property type="match status" value="2"/>
</dbReference>
<evidence type="ECO:0000256" key="4">
    <source>
        <dbReference type="ARBA" id="ARBA00022737"/>
    </source>
</evidence>
<feature type="transmembrane region" description="Helical" evidence="7">
    <location>
        <begin position="397"/>
        <end position="419"/>
    </location>
</feature>
<evidence type="ECO:0000256" key="1">
    <source>
        <dbReference type="ARBA" id="ARBA00004141"/>
    </source>
</evidence>
<organism evidence="9 10">
    <name type="scientific">Natronospira proteinivora</name>
    <dbReference type="NCBI Taxonomy" id="1807133"/>
    <lineage>
        <taxon>Bacteria</taxon>
        <taxon>Pseudomonadati</taxon>
        <taxon>Pseudomonadota</taxon>
        <taxon>Gammaproteobacteria</taxon>
        <taxon>Natronospirales</taxon>
        <taxon>Natronospiraceae</taxon>
        <taxon>Natronospira</taxon>
    </lineage>
</organism>
<dbReference type="RefSeq" id="WP_253448607.1">
    <property type="nucleotide sequence ID" value="NZ_JALJYF010000002.1"/>
</dbReference>
<proteinExistence type="predicted"/>
<comment type="subcellular location">
    <subcellularLocation>
        <location evidence="1">Membrane</location>
        <topology evidence="1">Multi-pass membrane protein</topology>
    </subcellularLocation>
</comment>
<accession>A0ABT1G9S6</accession>
<dbReference type="PANTHER" id="PTHR43652:SF2">
    <property type="entry name" value="BASIC AMINO ACID ANTIPORTER YFCC-RELATED"/>
    <property type="match status" value="1"/>
</dbReference>
<dbReference type="InterPro" id="IPR031312">
    <property type="entry name" value="Na/sul_symport_CS"/>
</dbReference>
<dbReference type="Proteomes" id="UP001523550">
    <property type="component" value="Unassembled WGS sequence"/>
</dbReference>
<dbReference type="Pfam" id="PF03600">
    <property type="entry name" value="CitMHS"/>
    <property type="match status" value="1"/>
</dbReference>
<evidence type="ECO:0000313" key="9">
    <source>
        <dbReference type="EMBL" id="MCP1727797.1"/>
    </source>
</evidence>
<keyword evidence="2" id="KW-0813">Transport</keyword>
<feature type="transmembrane region" description="Helical" evidence="7">
    <location>
        <begin position="28"/>
        <end position="49"/>
    </location>
</feature>
<dbReference type="Gene3D" id="3.30.70.1450">
    <property type="entry name" value="Regulator of K+ conductance, C-terminal domain"/>
    <property type="match status" value="2"/>
</dbReference>
<dbReference type="InterPro" id="IPR051679">
    <property type="entry name" value="DASS-Related_Transporters"/>
</dbReference>
<dbReference type="EMBL" id="JALJYF010000002">
    <property type="protein sequence ID" value="MCP1727797.1"/>
    <property type="molecule type" value="Genomic_DNA"/>
</dbReference>
<keyword evidence="3 7" id="KW-0812">Transmembrane</keyword>
<name>A0ABT1G9S6_9GAMM</name>
<evidence type="ECO:0000256" key="3">
    <source>
        <dbReference type="ARBA" id="ARBA00022692"/>
    </source>
</evidence>
<feature type="transmembrane region" description="Helical" evidence="7">
    <location>
        <begin position="99"/>
        <end position="124"/>
    </location>
</feature>
<dbReference type="PROSITE" id="PS01271">
    <property type="entry name" value="NA_SULFATE"/>
    <property type="match status" value="1"/>
</dbReference>
<comment type="caution">
    <text evidence="9">The sequence shown here is derived from an EMBL/GenBank/DDBJ whole genome shotgun (WGS) entry which is preliminary data.</text>
</comment>
<gene>
    <name evidence="9" type="ORF">J2T60_001797</name>
</gene>
<feature type="transmembrane region" description="Helical" evidence="7">
    <location>
        <begin position="136"/>
        <end position="165"/>
    </location>
</feature>
<sequence length="588" mass="62338">MDWALWTTTAVVAGLVLALMVGRTPMDAAFMAALALLLLGGVLTPAQALSGFSNEGLATIAVLYAVVAGLRDTGATQWLGQLFLGQPKSEARAQLRLSWPVAGLSAVMNNTPVVAMMIPTVVAWTRRYGLSRSRLLMPLSYAAILGGGCTLIGTSTNLIVNGYLIDEGGPGMGLFEIAWVGLPVAVVGLVVMALLGRWLFPNRPAVIADLENSREYSVEMRVDEHGPLRGKTVAAAGLRHLAGSYLVEIHRQGTLLPAVSPQERLEGGDHLVFVGVPDAVVELQKIRGLHPATDQVFKLDQPRSQRRLVEAVVSERHPMLGQTIKQGRFRNHYGAVVLAAARQGKRLHQKPGDVRLKAGDTLLLECGEGFTRQHAQSRDFHLVSPLKNGQLPRHERAGLALAILVGVITTAGLGLLSIFQAALLGAGLMLIGRCTSASSIRRQVDLQLLVVIGAALGIGQALQNSGLAGHAAGQLLVLSQGQPWFLLALLYGATALLTAIVTNNAAAALMIYVAHSAAGQLDIALMPLAVTVMLAASASFITPMGYQTNLMVMGPGGYRFNDFLRAGLPMNGITGLVVIGLTPWIWPF</sequence>
<evidence type="ECO:0000313" key="10">
    <source>
        <dbReference type="Proteomes" id="UP001523550"/>
    </source>
</evidence>
<keyword evidence="10" id="KW-1185">Reference proteome</keyword>
<dbReference type="InterPro" id="IPR006037">
    <property type="entry name" value="RCK_C"/>
</dbReference>
<keyword evidence="4" id="KW-0677">Repeat</keyword>
<keyword evidence="6 7" id="KW-0472">Membrane</keyword>
<evidence type="ECO:0000259" key="8">
    <source>
        <dbReference type="PROSITE" id="PS51202"/>
    </source>
</evidence>
<dbReference type="PROSITE" id="PS51202">
    <property type="entry name" value="RCK_C"/>
    <property type="match status" value="2"/>
</dbReference>
<dbReference type="InterPro" id="IPR036721">
    <property type="entry name" value="RCK_C_sf"/>
</dbReference>
<dbReference type="Pfam" id="PF02080">
    <property type="entry name" value="TrkA_C"/>
    <property type="match status" value="2"/>
</dbReference>
<dbReference type="InterPro" id="IPR004680">
    <property type="entry name" value="Cit_transptr-like_dom"/>
</dbReference>
<protein>
    <submittedName>
        <fullName evidence="9">Di/tricarboxylate transporter</fullName>
    </submittedName>
</protein>
<keyword evidence="5 7" id="KW-1133">Transmembrane helix</keyword>
<evidence type="ECO:0000256" key="7">
    <source>
        <dbReference type="SAM" id="Phobius"/>
    </source>
</evidence>
<evidence type="ECO:0000256" key="5">
    <source>
        <dbReference type="ARBA" id="ARBA00022989"/>
    </source>
</evidence>
<reference evidence="9 10" key="1">
    <citation type="submission" date="2022-03" db="EMBL/GenBank/DDBJ databases">
        <title>Genomic Encyclopedia of Type Strains, Phase III (KMG-III): the genomes of soil and plant-associated and newly described type strains.</title>
        <authorList>
            <person name="Whitman W."/>
        </authorList>
    </citation>
    <scope>NUCLEOTIDE SEQUENCE [LARGE SCALE GENOMIC DNA]</scope>
    <source>
        <strain evidence="9 10">BSker1</strain>
    </source>
</reference>
<feature type="domain" description="RCK C-terminal" evidence="8">
    <location>
        <begin position="294"/>
        <end position="383"/>
    </location>
</feature>
<evidence type="ECO:0000256" key="2">
    <source>
        <dbReference type="ARBA" id="ARBA00022448"/>
    </source>
</evidence>
<feature type="domain" description="RCK C-terminal" evidence="8">
    <location>
        <begin position="205"/>
        <end position="289"/>
    </location>
</feature>
<feature type="transmembrane region" description="Helical" evidence="7">
    <location>
        <begin position="484"/>
        <end position="513"/>
    </location>
</feature>
<feature type="transmembrane region" description="Helical" evidence="7">
    <location>
        <begin position="177"/>
        <end position="200"/>
    </location>
</feature>
<feature type="transmembrane region" description="Helical" evidence="7">
    <location>
        <begin position="566"/>
        <end position="586"/>
    </location>
</feature>
<evidence type="ECO:0000256" key="6">
    <source>
        <dbReference type="ARBA" id="ARBA00023136"/>
    </source>
</evidence>
<dbReference type="PANTHER" id="PTHR43652">
    <property type="entry name" value="BASIC AMINO ACID ANTIPORTER YFCC-RELATED"/>
    <property type="match status" value="1"/>
</dbReference>